<dbReference type="CDD" id="cd17932">
    <property type="entry name" value="DEXQc_UvrD"/>
    <property type="match status" value="1"/>
</dbReference>
<proteinExistence type="inferred from homology"/>
<dbReference type="AlphaFoldDB" id="A0A6V7FFZ4"/>
<keyword evidence="4 12" id="KW-0347">Helicase</keyword>
<dbReference type="GO" id="GO:0003677">
    <property type="term" value="F:DNA binding"/>
    <property type="evidence" value="ECO:0007669"/>
    <property type="project" value="UniProtKB-KW"/>
</dbReference>
<keyword evidence="6" id="KW-0238">DNA-binding</keyword>
<dbReference type="Pfam" id="PF13361">
    <property type="entry name" value="UvrD_C"/>
    <property type="match status" value="1"/>
</dbReference>
<dbReference type="GO" id="GO:0043138">
    <property type="term" value="F:3'-5' DNA helicase activity"/>
    <property type="evidence" value="ECO:0007669"/>
    <property type="project" value="UniProtKB-EC"/>
</dbReference>
<dbReference type="SUPFAM" id="SSF52540">
    <property type="entry name" value="P-loop containing nucleoside triphosphate hydrolases"/>
    <property type="match status" value="1"/>
</dbReference>
<reference evidence="15" key="1">
    <citation type="submission" date="2020-07" db="EMBL/GenBank/DDBJ databases">
        <authorList>
            <person name="Pothier F. J."/>
        </authorList>
    </citation>
    <scope>NUCLEOTIDE SEQUENCE [LARGE SCALE GENOMIC DNA]</scope>
    <source>
        <plasmid evidence="15">CFBP8129_p211</plasmid>
    </source>
</reference>
<evidence type="ECO:0000256" key="1">
    <source>
        <dbReference type="ARBA" id="ARBA00009922"/>
    </source>
</evidence>
<sequence length="770" mass="85837">MSRRFTDEQIAVANHVTGHALVSAVAGAGKTTTLVERCRRLIATGIPESQILCLQYNKDAQLDFSSRLTRRMGTSVIPHVKTYHAFCLAMWKQLEQQGHVGRTLQPKDSASAEDAMMRQALKDQAGKGVYVSQEQFEMLNSLKTLTKSCFDTPGTVYDRTDMPYEARTLIVGAYIRFENERLRRRLRFFDDQIYDTAVTLRGNPELWSLFRGRYQQIQVDEFQDISEVQMSILEGITGPDTTVVVVGDADQAIYSWRGSKVAYIVHEFAARFTPCTRFAMSRTFRFGDELALFANHIVVNNKERDDKISIAEEGNPNTLVELTYPVKGRNAFIINLLQERMANGSLSDAAILCRNYSHSVPLQIEMLMSGIPFFVYGREATLYNPEIGCLVGAMAMAADHWPFPTRSIPRFIQAMMVAPTVFVSNAVTQMLTVNAMEVFEDQGSQAVGKGMLQAVQQIASIVTQHEMERLKTGLPMLKDRASFMEMLCAGGMRSLRPGQVIDTYIQYTNLIDSLLKHSRTREDGEEKVRNVQAMRAAAEGFETLTAFLDELGPMAAHEKDKPPKHPHVRIQSVHSSKGAEFPLVILPSWNAGVVPANSPLDAEEERRLAYVAVTRAKHHLVIQHAEDPMLTGWIEQYEDFPPANDGIRRASPYLFEGELGISMRVAEAVRDGVQDCITLRNPRVAQRYIEAKGMAGLIRIETLPHLAAISAGRPLTDISALAPGAQIWSRGRGTCEVIGRVGTSPAFHIRLADGSTAYEVLTEGGDWMVL</sequence>
<dbReference type="Gene3D" id="3.40.50.300">
    <property type="entry name" value="P-loop containing nucleotide triphosphate hydrolases"/>
    <property type="match status" value="2"/>
</dbReference>
<dbReference type="InterPro" id="IPR027417">
    <property type="entry name" value="P-loop_NTPase"/>
</dbReference>
<dbReference type="EC" id="5.6.2.4" evidence="9"/>
<dbReference type="PROSITE" id="PS51198">
    <property type="entry name" value="UVRD_HELICASE_ATP_BIND"/>
    <property type="match status" value="1"/>
</dbReference>
<evidence type="ECO:0000256" key="7">
    <source>
        <dbReference type="ARBA" id="ARBA00023235"/>
    </source>
</evidence>
<gene>
    <name evidence="15" type="primary">pcrA</name>
    <name evidence="15" type="ORF">CFBP8129_46010</name>
</gene>
<dbReference type="InterPro" id="IPR013986">
    <property type="entry name" value="DExx_box_DNA_helicase_dom_sf"/>
</dbReference>
<evidence type="ECO:0000256" key="6">
    <source>
        <dbReference type="ARBA" id="ARBA00023125"/>
    </source>
</evidence>
<dbReference type="InterPro" id="IPR014016">
    <property type="entry name" value="UvrD-like_ATP-bd"/>
</dbReference>
<feature type="binding site" evidence="12">
    <location>
        <begin position="24"/>
        <end position="31"/>
    </location>
    <ligand>
        <name>ATP</name>
        <dbReference type="ChEBI" id="CHEBI:30616"/>
    </ligand>
</feature>
<evidence type="ECO:0000256" key="2">
    <source>
        <dbReference type="ARBA" id="ARBA00022741"/>
    </source>
</evidence>
<evidence type="ECO:0000313" key="15">
    <source>
        <dbReference type="EMBL" id="CAD0362676.1"/>
    </source>
</evidence>
<evidence type="ECO:0000256" key="4">
    <source>
        <dbReference type="ARBA" id="ARBA00022806"/>
    </source>
</evidence>
<dbReference type="Gene3D" id="1.10.10.160">
    <property type="match status" value="1"/>
</dbReference>
<evidence type="ECO:0000256" key="8">
    <source>
        <dbReference type="ARBA" id="ARBA00034617"/>
    </source>
</evidence>
<dbReference type="PANTHER" id="PTHR11070">
    <property type="entry name" value="UVRD / RECB / PCRA DNA HELICASE FAMILY MEMBER"/>
    <property type="match status" value="1"/>
</dbReference>
<comment type="catalytic activity">
    <reaction evidence="8">
        <text>Couples ATP hydrolysis with the unwinding of duplex DNA by translocating in the 3'-5' direction.</text>
        <dbReference type="EC" id="5.6.2.4"/>
    </reaction>
</comment>
<dbReference type="GO" id="GO:0000725">
    <property type="term" value="P:recombinational repair"/>
    <property type="evidence" value="ECO:0007669"/>
    <property type="project" value="TreeGrafter"/>
</dbReference>
<evidence type="ECO:0000256" key="5">
    <source>
        <dbReference type="ARBA" id="ARBA00022840"/>
    </source>
</evidence>
<dbReference type="EMBL" id="LR828254">
    <property type="protein sequence ID" value="CAD0362676.1"/>
    <property type="molecule type" value="Genomic_DNA"/>
</dbReference>
<evidence type="ECO:0000259" key="14">
    <source>
        <dbReference type="PROSITE" id="PS51217"/>
    </source>
</evidence>
<evidence type="ECO:0000259" key="13">
    <source>
        <dbReference type="PROSITE" id="PS51198"/>
    </source>
</evidence>
<organism evidence="15">
    <name type="scientific">Xanthomonas hortorum pv. gardneri</name>
    <dbReference type="NCBI Taxonomy" id="2754056"/>
    <lineage>
        <taxon>Bacteria</taxon>
        <taxon>Pseudomonadati</taxon>
        <taxon>Pseudomonadota</taxon>
        <taxon>Gammaproteobacteria</taxon>
        <taxon>Lysobacterales</taxon>
        <taxon>Lysobacteraceae</taxon>
        <taxon>Xanthomonas</taxon>
    </lineage>
</organism>
<dbReference type="InterPro" id="IPR014017">
    <property type="entry name" value="DNA_helicase_UvrD-like_C"/>
</dbReference>
<keyword evidence="5 12" id="KW-0067">ATP-binding</keyword>
<geneLocation type="plasmid" evidence="15">
    <name>CFBP8129_p211</name>
</geneLocation>
<dbReference type="RefSeq" id="WP_046936135.1">
    <property type="nucleotide sequence ID" value="NZ_CP018729.1"/>
</dbReference>
<dbReference type="Gene3D" id="1.10.486.10">
    <property type="entry name" value="PCRA, domain 4"/>
    <property type="match status" value="1"/>
</dbReference>
<keyword evidence="3 12" id="KW-0378">Hydrolase</keyword>
<feature type="domain" description="UvrD-like helicase ATP-binding" evidence="13">
    <location>
        <begin position="3"/>
        <end position="287"/>
    </location>
</feature>
<evidence type="ECO:0000256" key="10">
    <source>
        <dbReference type="ARBA" id="ARBA00034923"/>
    </source>
</evidence>
<keyword evidence="15" id="KW-0614">Plasmid</keyword>
<keyword evidence="2 12" id="KW-0547">Nucleotide-binding</keyword>
<dbReference type="PANTHER" id="PTHR11070:SF2">
    <property type="entry name" value="ATP-DEPENDENT DNA HELICASE SRS2"/>
    <property type="match status" value="1"/>
</dbReference>
<dbReference type="Pfam" id="PF00580">
    <property type="entry name" value="UvrD-helicase"/>
    <property type="match status" value="1"/>
</dbReference>
<evidence type="ECO:0000256" key="12">
    <source>
        <dbReference type="PROSITE-ProRule" id="PRU00560"/>
    </source>
</evidence>
<protein>
    <recommendedName>
        <fullName evidence="9">DNA 3'-5' helicase</fullName>
        <ecNumber evidence="9">5.6.2.4</ecNumber>
    </recommendedName>
    <alternativeName>
        <fullName evidence="10">DNA 3'-5' helicase II</fullName>
    </alternativeName>
</protein>
<dbReference type="InterPro" id="IPR000212">
    <property type="entry name" value="DNA_helicase_UvrD/REP"/>
</dbReference>
<evidence type="ECO:0000256" key="3">
    <source>
        <dbReference type="ARBA" id="ARBA00022801"/>
    </source>
</evidence>
<dbReference type="PROSITE" id="PS51217">
    <property type="entry name" value="UVRD_HELICASE_CTER"/>
    <property type="match status" value="1"/>
</dbReference>
<dbReference type="EMBL" id="LR828254">
    <property type="protein sequence ID" value="CAD0362674.1"/>
    <property type="molecule type" value="Genomic_DNA"/>
</dbReference>
<comment type="similarity">
    <text evidence="1">Belongs to the helicase family. UvrD subfamily.</text>
</comment>
<evidence type="ECO:0000256" key="11">
    <source>
        <dbReference type="ARBA" id="ARBA00048988"/>
    </source>
</evidence>
<dbReference type="GO" id="GO:0016787">
    <property type="term" value="F:hydrolase activity"/>
    <property type="evidence" value="ECO:0007669"/>
    <property type="project" value="UniProtKB-UniRule"/>
</dbReference>
<dbReference type="GO" id="GO:0005524">
    <property type="term" value="F:ATP binding"/>
    <property type="evidence" value="ECO:0007669"/>
    <property type="project" value="UniProtKB-UniRule"/>
</dbReference>
<feature type="domain" description="UvrD-like helicase C-terminal" evidence="14">
    <location>
        <begin position="288"/>
        <end position="578"/>
    </location>
</feature>
<evidence type="ECO:0000256" key="9">
    <source>
        <dbReference type="ARBA" id="ARBA00034808"/>
    </source>
</evidence>
<comment type="catalytic activity">
    <reaction evidence="11">
        <text>ATP + H2O = ADP + phosphate + H(+)</text>
        <dbReference type="Rhea" id="RHEA:13065"/>
        <dbReference type="ChEBI" id="CHEBI:15377"/>
        <dbReference type="ChEBI" id="CHEBI:15378"/>
        <dbReference type="ChEBI" id="CHEBI:30616"/>
        <dbReference type="ChEBI" id="CHEBI:43474"/>
        <dbReference type="ChEBI" id="CHEBI:456216"/>
        <dbReference type="EC" id="5.6.2.4"/>
    </reaction>
</comment>
<keyword evidence="7" id="KW-0413">Isomerase</keyword>
<accession>A0A6V7FFZ4</accession>
<name>A0A6V7FFZ4_9XANT</name>